<evidence type="ECO:0000313" key="1">
    <source>
        <dbReference type="EMBL" id="TDQ45383.1"/>
    </source>
</evidence>
<dbReference type="InterPro" id="IPR011990">
    <property type="entry name" value="TPR-like_helical_dom_sf"/>
</dbReference>
<dbReference type="EMBL" id="SNYN01000032">
    <property type="protein sequence ID" value="TDQ45383.1"/>
    <property type="molecule type" value="Genomic_DNA"/>
</dbReference>
<dbReference type="Proteomes" id="UP000295281">
    <property type="component" value="Unassembled WGS sequence"/>
</dbReference>
<gene>
    <name evidence="1" type="ORF">EV190_1325</name>
</gene>
<sequence>MLCRWEHGPTRPGLDYIHALDFYAQRYSHYPPRALAAEVSRCRSLLIGHGDTNTEARHIIGWLSALLGNLAHHTDDSAGALIHLSTAARIGTEIGHAHLTGWSLGAQSMVAHARHRPTQALDLADQAAQHAHTPLHRAQITAWCRLRPLAALGRTEELATATTQARHHMDAAQERPGRFGFDQAEFHLHLAEAHLSAGNPAAAAAHAQTSLAHKRAGSPGWAAATVVHARAHAAQRQGQDAVAVASSALEAIPAGQLRATTRGRLTALVRDLEGYHPAQGLRAMVHEHGQA</sequence>
<evidence type="ECO:0000313" key="2">
    <source>
        <dbReference type="Proteomes" id="UP000295281"/>
    </source>
</evidence>
<accession>A0A4R6UJ98</accession>
<comment type="caution">
    <text evidence="1">The sequence shown here is derived from an EMBL/GenBank/DDBJ whole genome shotgun (WGS) entry which is preliminary data.</text>
</comment>
<organism evidence="1 2">
    <name type="scientific">Actinorugispora endophytica</name>
    <dbReference type="NCBI Taxonomy" id="1605990"/>
    <lineage>
        <taxon>Bacteria</taxon>
        <taxon>Bacillati</taxon>
        <taxon>Actinomycetota</taxon>
        <taxon>Actinomycetes</taxon>
        <taxon>Streptosporangiales</taxon>
        <taxon>Nocardiopsidaceae</taxon>
        <taxon>Actinorugispora</taxon>
    </lineage>
</organism>
<dbReference type="SUPFAM" id="SSF48452">
    <property type="entry name" value="TPR-like"/>
    <property type="match status" value="1"/>
</dbReference>
<reference evidence="1 2" key="1">
    <citation type="submission" date="2019-03" db="EMBL/GenBank/DDBJ databases">
        <title>Genomic Encyclopedia of Type Strains, Phase IV (KMG-IV): sequencing the most valuable type-strain genomes for metagenomic binning, comparative biology and taxonomic classification.</title>
        <authorList>
            <person name="Goeker M."/>
        </authorList>
    </citation>
    <scope>NUCLEOTIDE SEQUENCE [LARGE SCALE GENOMIC DNA]</scope>
    <source>
        <strain evidence="1 2">DSM 46770</strain>
    </source>
</reference>
<keyword evidence="2" id="KW-1185">Reference proteome</keyword>
<dbReference type="AlphaFoldDB" id="A0A4R6UJ98"/>
<dbReference type="Gene3D" id="1.25.40.10">
    <property type="entry name" value="Tetratricopeptide repeat domain"/>
    <property type="match status" value="1"/>
</dbReference>
<name>A0A4R6UJ98_9ACTN</name>
<protein>
    <submittedName>
        <fullName evidence="1">Uncharacterized protein</fullName>
    </submittedName>
</protein>
<proteinExistence type="predicted"/>